<sequence length="92" mass="10753">MVQLVVVASALDRGKKLFSEKCWLVGKTFSGGHMQRRQAFLTRILKQVKCMFYTHIKTQQIRHCVFNTMTQAWTHLHPLFLLHLGKRLLSTI</sequence>
<evidence type="ECO:0000313" key="1">
    <source>
        <dbReference type="EMBL" id="JAD97521.1"/>
    </source>
</evidence>
<protein>
    <submittedName>
        <fullName evidence="1">Uncharacterized protein</fullName>
    </submittedName>
</protein>
<organism evidence="1">
    <name type="scientific">Arundo donax</name>
    <name type="common">Giant reed</name>
    <name type="synonym">Donax arundinaceus</name>
    <dbReference type="NCBI Taxonomy" id="35708"/>
    <lineage>
        <taxon>Eukaryota</taxon>
        <taxon>Viridiplantae</taxon>
        <taxon>Streptophyta</taxon>
        <taxon>Embryophyta</taxon>
        <taxon>Tracheophyta</taxon>
        <taxon>Spermatophyta</taxon>
        <taxon>Magnoliopsida</taxon>
        <taxon>Liliopsida</taxon>
        <taxon>Poales</taxon>
        <taxon>Poaceae</taxon>
        <taxon>PACMAD clade</taxon>
        <taxon>Arundinoideae</taxon>
        <taxon>Arundineae</taxon>
        <taxon>Arundo</taxon>
    </lineage>
</organism>
<name>A0A0A9EBX2_ARUDO</name>
<proteinExistence type="predicted"/>
<reference evidence="1" key="2">
    <citation type="journal article" date="2015" name="Data Brief">
        <title>Shoot transcriptome of the giant reed, Arundo donax.</title>
        <authorList>
            <person name="Barrero R.A."/>
            <person name="Guerrero F.D."/>
            <person name="Moolhuijzen P."/>
            <person name="Goolsby J.A."/>
            <person name="Tidwell J."/>
            <person name="Bellgard S.E."/>
            <person name="Bellgard M.I."/>
        </authorList>
    </citation>
    <scope>NUCLEOTIDE SEQUENCE</scope>
    <source>
        <tissue evidence="1">Shoot tissue taken approximately 20 cm above the soil surface</tissue>
    </source>
</reference>
<accession>A0A0A9EBX2</accession>
<dbReference type="AlphaFoldDB" id="A0A0A9EBX2"/>
<reference evidence="1" key="1">
    <citation type="submission" date="2014-09" db="EMBL/GenBank/DDBJ databases">
        <authorList>
            <person name="Magalhaes I.L.F."/>
            <person name="Oliveira U."/>
            <person name="Santos F.R."/>
            <person name="Vidigal T.H.D.A."/>
            <person name="Brescovit A.D."/>
            <person name="Santos A.J."/>
        </authorList>
    </citation>
    <scope>NUCLEOTIDE SEQUENCE</scope>
    <source>
        <tissue evidence="1">Shoot tissue taken approximately 20 cm above the soil surface</tissue>
    </source>
</reference>
<dbReference type="EMBL" id="GBRH01200374">
    <property type="protein sequence ID" value="JAD97521.1"/>
    <property type="molecule type" value="Transcribed_RNA"/>
</dbReference>